<gene>
    <name evidence="1" type="ORF">V5N11_030928</name>
</gene>
<sequence length="105" mass="12177">MAFPISFGHFDVPDFSDHSPSCLVFSNQEASKKPFMFSHFLIKHKNFLPRVAQQWNSTKFDGTSMFVLSKKLKSLKLGLKELSKDNFLDLENRVKEAHLHLFDCQ</sequence>
<dbReference type="EMBL" id="JBANAX010000232">
    <property type="protein sequence ID" value="KAL1217982.1"/>
    <property type="molecule type" value="Genomic_DNA"/>
</dbReference>
<comment type="caution">
    <text evidence="1">The sequence shown here is derived from an EMBL/GenBank/DDBJ whole genome shotgun (WGS) entry which is preliminary data.</text>
</comment>
<accession>A0ABD1BLB1</accession>
<evidence type="ECO:0000313" key="1">
    <source>
        <dbReference type="EMBL" id="KAL1217982.1"/>
    </source>
</evidence>
<dbReference type="Proteomes" id="UP001558713">
    <property type="component" value="Unassembled WGS sequence"/>
</dbReference>
<proteinExistence type="predicted"/>
<name>A0ABD1BLB1_CARAN</name>
<reference evidence="1 2" key="1">
    <citation type="submission" date="2024-04" db="EMBL/GenBank/DDBJ databases">
        <title>Genome assembly C_amara_ONT_v2.</title>
        <authorList>
            <person name="Yant L."/>
            <person name="Moore C."/>
            <person name="Slenker M."/>
        </authorList>
    </citation>
    <scope>NUCLEOTIDE SEQUENCE [LARGE SCALE GENOMIC DNA]</scope>
    <source>
        <tissue evidence="1">Leaf</tissue>
    </source>
</reference>
<evidence type="ECO:0000313" key="2">
    <source>
        <dbReference type="Proteomes" id="UP001558713"/>
    </source>
</evidence>
<dbReference type="AlphaFoldDB" id="A0ABD1BLB1"/>
<protein>
    <submittedName>
        <fullName evidence="1">Uncharacterized protein</fullName>
    </submittedName>
</protein>
<keyword evidence="2" id="KW-1185">Reference proteome</keyword>
<organism evidence="1 2">
    <name type="scientific">Cardamine amara subsp. amara</name>
    <dbReference type="NCBI Taxonomy" id="228776"/>
    <lineage>
        <taxon>Eukaryota</taxon>
        <taxon>Viridiplantae</taxon>
        <taxon>Streptophyta</taxon>
        <taxon>Embryophyta</taxon>
        <taxon>Tracheophyta</taxon>
        <taxon>Spermatophyta</taxon>
        <taxon>Magnoliopsida</taxon>
        <taxon>eudicotyledons</taxon>
        <taxon>Gunneridae</taxon>
        <taxon>Pentapetalae</taxon>
        <taxon>rosids</taxon>
        <taxon>malvids</taxon>
        <taxon>Brassicales</taxon>
        <taxon>Brassicaceae</taxon>
        <taxon>Cardamineae</taxon>
        <taxon>Cardamine</taxon>
    </lineage>
</organism>